<evidence type="ECO:0000259" key="3">
    <source>
        <dbReference type="PROSITE" id="PS51686"/>
    </source>
</evidence>
<dbReference type="InterPro" id="IPR001678">
    <property type="entry name" value="MeTrfase_RsmB-F_NOP2_dom"/>
</dbReference>
<feature type="compositionally biased region" description="Basic residues" evidence="2">
    <location>
        <begin position="276"/>
        <end position="289"/>
    </location>
</feature>
<dbReference type="EMBL" id="LGRX02015385">
    <property type="protein sequence ID" value="KAK3263495.1"/>
    <property type="molecule type" value="Genomic_DNA"/>
</dbReference>
<dbReference type="PRINTS" id="PR02008">
    <property type="entry name" value="RCMTFAMILY"/>
</dbReference>
<evidence type="ECO:0000313" key="5">
    <source>
        <dbReference type="Proteomes" id="UP001190700"/>
    </source>
</evidence>
<keyword evidence="1" id="KW-0489">Methyltransferase</keyword>
<organism evidence="4 5">
    <name type="scientific">Cymbomonas tetramitiformis</name>
    <dbReference type="NCBI Taxonomy" id="36881"/>
    <lineage>
        <taxon>Eukaryota</taxon>
        <taxon>Viridiplantae</taxon>
        <taxon>Chlorophyta</taxon>
        <taxon>Pyramimonadophyceae</taxon>
        <taxon>Pyramimonadales</taxon>
        <taxon>Pyramimonadaceae</taxon>
        <taxon>Cymbomonas</taxon>
    </lineage>
</organism>
<dbReference type="GO" id="GO:0005730">
    <property type="term" value="C:nucleolus"/>
    <property type="evidence" value="ECO:0007669"/>
    <property type="project" value="TreeGrafter"/>
</dbReference>
<keyword evidence="1" id="KW-0694">RNA-binding</keyword>
<keyword evidence="1" id="KW-0949">S-adenosyl-L-methionine</keyword>
<keyword evidence="1" id="KW-0808">Transferase</keyword>
<comment type="caution">
    <text evidence="4">The sequence shown here is derived from an EMBL/GenBank/DDBJ whole genome shotgun (WGS) entry which is preliminary data.</text>
</comment>
<dbReference type="Gene3D" id="3.40.50.150">
    <property type="entry name" value="Vaccinia Virus protein VP39"/>
    <property type="match status" value="1"/>
</dbReference>
<feature type="active site" description="Nucleophile" evidence="1">
    <location>
        <position position="129"/>
    </location>
</feature>
<proteinExistence type="inferred from homology"/>
<comment type="caution">
    <text evidence="1">Lacks conserved residue(s) required for the propagation of feature annotation.</text>
</comment>
<dbReference type="PANTHER" id="PTHR22807">
    <property type="entry name" value="NOP2 YEAST -RELATED NOL1/NOP2/FMU SUN DOMAIN-CONTAINING"/>
    <property type="match status" value="1"/>
</dbReference>
<feature type="binding site" evidence="1">
    <location>
        <position position="11"/>
    </location>
    <ligand>
        <name>S-adenosyl-L-methionine</name>
        <dbReference type="ChEBI" id="CHEBI:59789"/>
    </ligand>
</feature>
<feature type="domain" description="SAM-dependent MTase RsmB/NOP-type" evidence="3">
    <location>
        <begin position="1"/>
        <end position="200"/>
    </location>
</feature>
<feature type="binding site" evidence="1">
    <location>
        <position position="58"/>
    </location>
    <ligand>
        <name>S-adenosyl-L-methionine</name>
        <dbReference type="ChEBI" id="CHEBI:59789"/>
    </ligand>
</feature>
<dbReference type="PANTHER" id="PTHR22807:SF4">
    <property type="entry name" value="28S RRNA (CYTOSINE-C(5))-METHYLTRANSFERASE"/>
    <property type="match status" value="1"/>
</dbReference>
<comment type="similarity">
    <text evidence="1">Belongs to the class I-like SAM-binding methyltransferase superfamily. RsmB/NOP family.</text>
</comment>
<protein>
    <recommendedName>
        <fullName evidence="3">SAM-dependent MTase RsmB/NOP-type domain-containing protein</fullName>
    </recommendedName>
</protein>
<dbReference type="InterPro" id="IPR029063">
    <property type="entry name" value="SAM-dependent_MTases_sf"/>
</dbReference>
<dbReference type="GO" id="GO:0008173">
    <property type="term" value="F:RNA methyltransferase activity"/>
    <property type="evidence" value="ECO:0007669"/>
    <property type="project" value="InterPro"/>
</dbReference>
<evidence type="ECO:0000256" key="1">
    <source>
        <dbReference type="PROSITE-ProRule" id="PRU01023"/>
    </source>
</evidence>
<feature type="region of interest" description="Disordered" evidence="2">
    <location>
        <begin position="205"/>
        <end position="289"/>
    </location>
</feature>
<accession>A0AAE0KWY0</accession>
<dbReference type="InterPro" id="IPR023267">
    <property type="entry name" value="RCMT"/>
</dbReference>
<dbReference type="SUPFAM" id="SSF53335">
    <property type="entry name" value="S-adenosyl-L-methionine-dependent methyltransferases"/>
    <property type="match status" value="1"/>
</dbReference>
<keyword evidence="5" id="KW-1185">Reference proteome</keyword>
<dbReference type="PROSITE" id="PS51686">
    <property type="entry name" value="SAM_MT_RSMB_NOP"/>
    <property type="match status" value="1"/>
</dbReference>
<evidence type="ECO:0000313" key="4">
    <source>
        <dbReference type="EMBL" id="KAK3263495.1"/>
    </source>
</evidence>
<dbReference type="GO" id="GO:0003723">
    <property type="term" value="F:RNA binding"/>
    <property type="evidence" value="ECO:0007669"/>
    <property type="project" value="UniProtKB-UniRule"/>
</dbReference>
<dbReference type="AlphaFoldDB" id="A0AAE0KWY0"/>
<reference evidence="4 5" key="1">
    <citation type="journal article" date="2015" name="Genome Biol. Evol.">
        <title>Comparative Genomics of a Bacterivorous Green Alga Reveals Evolutionary Causalities and Consequences of Phago-Mixotrophic Mode of Nutrition.</title>
        <authorList>
            <person name="Burns J.A."/>
            <person name="Paasch A."/>
            <person name="Narechania A."/>
            <person name="Kim E."/>
        </authorList>
    </citation>
    <scope>NUCLEOTIDE SEQUENCE [LARGE SCALE GENOMIC DNA]</scope>
    <source>
        <strain evidence="4 5">PLY_AMNH</strain>
    </source>
</reference>
<sequence>MSGRGQVYAFDASLIRLKRLKANAKATGATNVIAKLGDFLKTDPTSPQLSQVRALLVDPSCSGSGTQVSRGDVWIQAASETAGEEGGEGAEEEEKEKEARMQGLVRFQQAALKHALSFPAAVRVQYSTCSVHRRENEEVVAAVLASSAVQAAGWELEHALPTWPRRGLPTKELPEAYKVVRTDPSEDYIEGFFLAVFCREPPPLPLTAQAPQPQGGCATADKSARDPSSKKRKRNRPRANEQSELPAGEADGTKQCSRGAAPRLRATSASDQATKSNRRKITKKRRIVR</sequence>
<dbReference type="Proteomes" id="UP001190700">
    <property type="component" value="Unassembled WGS sequence"/>
</dbReference>
<dbReference type="GO" id="GO:0070475">
    <property type="term" value="P:rRNA base methylation"/>
    <property type="evidence" value="ECO:0007669"/>
    <property type="project" value="TreeGrafter"/>
</dbReference>
<gene>
    <name evidence="4" type="ORF">CYMTET_27698</name>
</gene>
<feature type="binding site" evidence="1">
    <location>
        <position position="38"/>
    </location>
    <ligand>
        <name>S-adenosyl-L-methionine</name>
        <dbReference type="ChEBI" id="CHEBI:59789"/>
    </ligand>
</feature>
<name>A0AAE0KWY0_9CHLO</name>
<evidence type="ECO:0000256" key="2">
    <source>
        <dbReference type="SAM" id="MobiDB-lite"/>
    </source>
</evidence>